<sequence>MKRLLEAFLLNCTYSIPLEASSTQSSSKIPPPLEFREGRRRHPSVEHPAQLPEILQDAARAQREHHCALEPHLRSVAAEAVGELSHPIGGPSKTVELDETMFCRRKYNRGRSYCPQQWVFGGTCREAGESFVELVNDRTTATLLPIILRHVRPGTTIVTDGWRACSCLARHDFKHLSVNHSLHFVDPSSGAHTQTIESMWSQAKRAHRQRCGTHRTALPLHLWELMWRRRLRPGENEFDRILQDIATLHPPL</sequence>
<keyword evidence="3" id="KW-1185">Reference proteome</keyword>
<dbReference type="Proteomes" id="UP000030764">
    <property type="component" value="Unassembled WGS sequence"/>
</dbReference>
<dbReference type="PANTHER" id="PTHR47163">
    <property type="entry name" value="DDE_TNP_IS1595 DOMAIN-CONTAINING PROTEIN"/>
    <property type="match status" value="1"/>
</dbReference>
<protein>
    <recommendedName>
        <fullName evidence="1">ISXO2-like transposase domain-containing protein</fullName>
    </recommendedName>
</protein>
<reference evidence="2 3" key="1">
    <citation type="journal article" date="2014" name="Nat. Genet.">
        <title>Genome and transcriptome of the porcine whipworm Trichuris suis.</title>
        <authorList>
            <person name="Jex A.R."/>
            <person name="Nejsum P."/>
            <person name="Schwarz E.M."/>
            <person name="Hu L."/>
            <person name="Young N.D."/>
            <person name="Hall R.S."/>
            <person name="Korhonen P.K."/>
            <person name="Liao S."/>
            <person name="Thamsborg S."/>
            <person name="Xia J."/>
            <person name="Xu P."/>
            <person name="Wang S."/>
            <person name="Scheerlinck J.P."/>
            <person name="Hofmann A."/>
            <person name="Sternberg P.W."/>
            <person name="Wang J."/>
            <person name="Gasser R.B."/>
        </authorList>
    </citation>
    <scope>NUCLEOTIDE SEQUENCE [LARGE SCALE GENOMIC DNA]</scope>
    <source>
        <strain evidence="2">DCEP-RM93M</strain>
    </source>
</reference>
<dbReference type="EMBL" id="KL363282">
    <property type="protein sequence ID" value="KFD48881.1"/>
    <property type="molecule type" value="Genomic_DNA"/>
</dbReference>
<organism evidence="2 3">
    <name type="scientific">Trichuris suis</name>
    <name type="common">pig whipworm</name>
    <dbReference type="NCBI Taxonomy" id="68888"/>
    <lineage>
        <taxon>Eukaryota</taxon>
        <taxon>Metazoa</taxon>
        <taxon>Ecdysozoa</taxon>
        <taxon>Nematoda</taxon>
        <taxon>Enoplea</taxon>
        <taxon>Dorylaimia</taxon>
        <taxon>Trichinellida</taxon>
        <taxon>Trichuridae</taxon>
        <taxon>Trichuris</taxon>
    </lineage>
</organism>
<dbReference type="SMART" id="SM01126">
    <property type="entry name" value="DDE_Tnp_IS1595"/>
    <property type="match status" value="1"/>
</dbReference>
<feature type="domain" description="ISXO2-like transposase" evidence="1">
    <location>
        <begin position="87"/>
        <end position="230"/>
    </location>
</feature>
<proteinExistence type="predicted"/>
<dbReference type="NCBIfam" id="NF033547">
    <property type="entry name" value="transpos_IS1595"/>
    <property type="match status" value="1"/>
</dbReference>
<dbReference type="InterPro" id="IPR024445">
    <property type="entry name" value="Tnp_ISXO2-like"/>
</dbReference>
<dbReference type="InterPro" id="IPR053164">
    <property type="entry name" value="IS1016-like_transposase"/>
</dbReference>
<evidence type="ECO:0000313" key="3">
    <source>
        <dbReference type="Proteomes" id="UP000030764"/>
    </source>
</evidence>
<name>A0A085LV85_9BILA</name>
<accession>A0A085LV85</accession>
<evidence type="ECO:0000259" key="1">
    <source>
        <dbReference type="SMART" id="SM01126"/>
    </source>
</evidence>
<dbReference type="PANTHER" id="PTHR47163:SF2">
    <property type="entry name" value="SI:DKEY-17M8.2"/>
    <property type="match status" value="1"/>
</dbReference>
<evidence type="ECO:0000313" key="2">
    <source>
        <dbReference type="EMBL" id="KFD48881.1"/>
    </source>
</evidence>
<dbReference type="AlphaFoldDB" id="A0A085LV85"/>
<gene>
    <name evidence="2" type="ORF">M513_10244</name>
</gene>
<dbReference type="Pfam" id="PF12762">
    <property type="entry name" value="DDE_Tnp_IS1595"/>
    <property type="match status" value="1"/>
</dbReference>